<proteinExistence type="predicted"/>
<organism evidence="1">
    <name type="scientific">freshwater metagenome</name>
    <dbReference type="NCBI Taxonomy" id="449393"/>
    <lineage>
        <taxon>unclassified sequences</taxon>
        <taxon>metagenomes</taxon>
        <taxon>ecological metagenomes</taxon>
    </lineage>
</organism>
<sequence>MSSHIAATVGPEPDSHAHQAPAFTKLFNVSCEAGTFLNRTSWCNRSCVAVCRAETSFAANAATKSAVRPTLNTASANGTVAGSFVRDSLVEVCCCGTQTIIDGSSSVGIRTVEPATLATTPPSRDAATLSGCPSSSAAIAKISCCASIKTVSSVPFFCACASDTPAIRAAPLKPNPLPIGICERTHNGPVPPQCLNATSVG</sequence>
<reference evidence="1" key="1">
    <citation type="submission" date="2020-05" db="EMBL/GenBank/DDBJ databases">
        <authorList>
            <person name="Chiriac C."/>
            <person name="Salcher M."/>
            <person name="Ghai R."/>
            <person name="Kavagutti S V."/>
        </authorList>
    </citation>
    <scope>NUCLEOTIDE SEQUENCE</scope>
</reference>
<accession>A0A6J7UCK2</accession>
<evidence type="ECO:0000313" key="1">
    <source>
        <dbReference type="EMBL" id="CAB5064194.1"/>
    </source>
</evidence>
<dbReference type="AlphaFoldDB" id="A0A6J7UCK2"/>
<gene>
    <name evidence="1" type="ORF">UFOPK4345_00630</name>
</gene>
<dbReference type="EMBL" id="CAFBQV010000079">
    <property type="protein sequence ID" value="CAB5064194.1"/>
    <property type="molecule type" value="Genomic_DNA"/>
</dbReference>
<name>A0A6J7UCK2_9ZZZZ</name>
<protein>
    <submittedName>
        <fullName evidence="1">Unannotated protein</fullName>
    </submittedName>
</protein>